<dbReference type="PANTHER" id="PTHR30199">
    <property type="entry name" value="MFS FAMILY TRANSPORTER, PREDICTED SUBSTRATE BENZOATE"/>
    <property type="match status" value="1"/>
</dbReference>
<protein>
    <submittedName>
        <fullName evidence="2">Unannotated protein</fullName>
    </submittedName>
</protein>
<feature type="transmembrane region" description="Helical" evidence="1">
    <location>
        <begin position="51"/>
        <end position="71"/>
    </location>
</feature>
<accession>A0A6J6CXM9</accession>
<proteinExistence type="predicted"/>
<keyword evidence="1" id="KW-0472">Membrane</keyword>
<sequence length="243" mass="25599">MIPFVLVWFVLNRIATVWATPVAIVLAFGLVNADLGWGWLETARLLPNFEIVVPAFELIPILSIGIPLYLITMASQNLPGIAIMKGFGYEVPVRPVITSTGIATMIASFFGGFGMNLAAITAAINANDQAAKDPARRWVASFVGGLVYWLFAIGAGLFAAFVLAVPSELLLAVVGLALLPSFIASIGASLEDRSTRLPAAITFIVGAAGISVFGIGGAFWALVAGMLVLLWERLPLARAGRDG</sequence>
<dbReference type="Pfam" id="PF03594">
    <property type="entry name" value="BenE"/>
    <property type="match status" value="1"/>
</dbReference>
<evidence type="ECO:0000256" key="1">
    <source>
        <dbReference type="SAM" id="Phobius"/>
    </source>
</evidence>
<reference evidence="2" key="1">
    <citation type="submission" date="2020-05" db="EMBL/GenBank/DDBJ databases">
        <authorList>
            <person name="Chiriac C."/>
            <person name="Salcher M."/>
            <person name="Ghai R."/>
            <person name="Kavagutti S V."/>
        </authorList>
    </citation>
    <scope>NUCLEOTIDE SEQUENCE</scope>
</reference>
<dbReference type="EMBL" id="CAEZTB010000062">
    <property type="protein sequence ID" value="CAB4555885.1"/>
    <property type="molecule type" value="Genomic_DNA"/>
</dbReference>
<keyword evidence="1" id="KW-0812">Transmembrane</keyword>
<feature type="transmembrane region" description="Helical" evidence="1">
    <location>
        <begin position="169"/>
        <end position="188"/>
    </location>
</feature>
<evidence type="ECO:0000313" key="2">
    <source>
        <dbReference type="EMBL" id="CAB4555885.1"/>
    </source>
</evidence>
<dbReference type="GO" id="GO:0042925">
    <property type="term" value="F:benzoate transmembrane transporter activity"/>
    <property type="evidence" value="ECO:0007669"/>
    <property type="project" value="InterPro"/>
</dbReference>
<name>A0A6J6CXM9_9ZZZZ</name>
<feature type="transmembrane region" description="Helical" evidence="1">
    <location>
        <begin position="200"/>
        <end position="231"/>
    </location>
</feature>
<keyword evidence="1" id="KW-1133">Transmembrane helix</keyword>
<feature type="transmembrane region" description="Helical" evidence="1">
    <location>
        <begin position="6"/>
        <end position="31"/>
    </location>
</feature>
<dbReference type="AlphaFoldDB" id="A0A6J6CXM9"/>
<feature type="transmembrane region" description="Helical" evidence="1">
    <location>
        <begin position="102"/>
        <end position="126"/>
    </location>
</feature>
<dbReference type="InterPro" id="IPR004711">
    <property type="entry name" value="Benzoate_Transporter"/>
</dbReference>
<dbReference type="PANTHER" id="PTHR30199:SF0">
    <property type="entry name" value="INNER MEMBRANE PROTEIN YDCO"/>
    <property type="match status" value="1"/>
</dbReference>
<gene>
    <name evidence="2" type="ORF">UFOPK1581_00469</name>
</gene>
<dbReference type="GO" id="GO:0005886">
    <property type="term" value="C:plasma membrane"/>
    <property type="evidence" value="ECO:0007669"/>
    <property type="project" value="TreeGrafter"/>
</dbReference>
<feature type="transmembrane region" description="Helical" evidence="1">
    <location>
        <begin position="138"/>
        <end position="163"/>
    </location>
</feature>
<organism evidence="2">
    <name type="scientific">freshwater metagenome</name>
    <dbReference type="NCBI Taxonomy" id="449393"/>
    <lineage>
        <taxon>unclassified sequences</taxon>
        <taxon>metagenomes</taxon>
        <taxon>ecological metagenomes</taxon>
    </lineage>
</organism>